<proteinExistence type="predicted"/>
<comment type="caution">
    <text evidence="1">The sequence shown here is derived from an EMBL/GenBank/DDBJ whole genome shotgun (WGS) entry which is preliminary data.</text>
</comment>
<evidence type="ECO:0000313" key="2">
    <source>
        <dbReference type="Proteomes" id="UP000070328"/>
    </source>
</evidence>
<dbReference type="EMBL" id="JFBX01000226">
    <property type="protein sequence ID" value="KXH45300.1"/>
    <property type="molecule type" value="Genomic_DNA"/>
</dbReference>
<accession>A0A135TAW2</accession>
<gene>
    <name evidence="1" type="ORF">CSIM01_10400</name>
</gene>
<organism evidence="1 2">
    <name type="scientific">Colletotrichum simmondsii</name>
    <dbReference type="NCBI Taxonomy" id="703756"/>
    <lineage>
        <taxon>Eukaryota</taxon>
        <taxon>Fungi</taxon>
        <taxon>Dikarya</taxon>
        <taxon>Ascomycota</taxon>
        <taxon>Pezizomycotina</taxon>
        <taxon>Sordariomycetes</taxon>
        <taxon>Hypocreomycetidae</taxon>
        <taxon>Glomerellales</taxon>
        <taxon>Glomerellaceae</taxon>
        <taxon>Colletotrichum</taxon>
        <taxon>Colletotrichum acutatum species complex</taxon>
    </lineage>
</organism>
<keyword evidence="2" id="KW-1185">Reference proteome</keyword>
<sequence length="166" mass="18175">MTLMSKGFPPPPLKQPSVSCAGISMTEPYQHKTLDTWGARTLEGLRLPWSAAATLTPRQLFCRCAVVVGAPAAFRAPHATSLVGRNLRMPSQTSDGGQRHYQETGAKQCRLSLAQHRFAPGTHGFRYFTQHFNGLAPCCIAIRAQDHSDGVMAESLQERNWTSPSP</sequence>
<evidence type="ECO:0000313" key="1">
    <source>
        <dbReference type="EMBL" id="KXH45300.1"/>
    </source>
</evidence>
<name>A0A135TAW2_9PEZI</name>
<protein>
    <submittedName>
        <fullName evidence="1">Uncharacterized protein</fullName>
    </submittedName>
</protein>
<dbReference type="Proteomes" id="UP000070328">
    <property type="component" value="Unassembled WGS sequence"/>
</dbReference>
<reference evidence="1 2" key="1">
    <citation type="submission" date="2014-02" db="EMBL/GenBank/DDBJ databases">
        <title>The genome sequence of Colletotrichum simmondsii CBS122122.</title>
        <authorList>
            <person name="Baroncelli R."/>
            <person name="Thon M.R."/>
        </authorList>
    </citation>
    <scope>NUCLEOTIDE SEQUENCE [LARGE SCALE GENOMIC DNA]</scope>
    <source>
        <strain evidence="1 2">CBS122122</strain>
    </source>
</reference>
<dbReference type="AlphaFoldDB" id="A0A135TAW2"/>